<sequence>MTTSLPRLTPSCTPRSVSAAASYGPYPPRELTSTWNQMKFPNKINVLAPPPPRKRINTSWETTPQHWHNDRRRLLMQQKEHERYHSAWSKPFYGPPADKEAYRRHFREVLKKQMEDADTKKRVEFQAKLHESEAVVEYDKQCKIQDFQDVVKKYNYLKHFRDENKSFMEESWEKSRFNKVVTDRYDREILRYNPINWSGTLS</sequence>
<proteinExistence type="predicted"/>
<gene>
    <name evidence="2" type="ORF">GSLYS_00016616001</name>
</gene>
<dbReference type="EMBL" id="CAXITT010000524">
    <property type="protein sequence ID" value="CAL1543082.1"/>
    <property type="molecule type" value="Genomic_DNA"/>
</dbReference>
<dbReference type="AlphaFoldDB" id="A0AAV2I8D7"/>
<feature type="compositionally biased region" description="Polar residues" evidence="1">
    <location>
        <begin position="1"/>
        <end position="16"/>
    </location>
</feature>
<evidence type="ECO:0000313" key="2">
    <source>
        <dbReference type="EMBL" id="CAL1543082.1"/>
    </source>
</evidence>
<feature type="region of interest" description="Disordered" evidence="1">
    <location>
        <begin position="1"/>
        <end position="25"/>
    </location>
</feature>
<reference evidence="2 3" key="1">
    <citation type="submission" date="2024-04" db="EMBL/GenBank/DDBJ databases">
        <authorList>
            <consortium name="Genoscope - CEA"/>
            <person name="William W."/>
        </authorList>
    </citation>
    <scope>NUCLEOTIDE SEQUENCE [LARGE SCALE GENOMIC DNA]</scope>
</reference>
<accession>A0AAV2I8D7</accession>
<name>A0AAV2I8D7_LYMST</name>
<comment type="caution">
    <text evidence="2">The sequence shown here is derived from an EMBL/GenBank/DDBJ whole genome shotgun (WGS) entry which is preliminary data.</text>
</comment>
<protein>
    <submittedName>
        <fullName evidence="2">Uncharacterized protein</fullName>
    </submittedName>
</protein>
<evidence type="ECO:0000256" key="1">
    <source>
        <dbReference type="SAM" id="MobiDB-lite"/>
    </source>
</evidence>
<dbReference type="Proteomes" id="UP001497497">
    <property type="component" value="Unassembled WGS sequence"/>
</dbReference>
<organism evidence="2 3">
    <name type="scientific">Lymnaea stagnalis</name>
    <name type="common">Great pond snail</name>
    <name type="synonym">Helix stagnalis</name>
    <dbReference type="NCBI Taxonomy" id="6523"/>
    <lineage>
        <taxon>Eukaryota</taxon>
        <taxon>Metazoa</taxon>
        <taxon>Spiralia</taxon>
        <taxon>Lophotrochozoa</taxon>
        <taxon>Mollusca</taxon>
        <taxon>Gastropoda</taxon>
        <taxon>Heterobranchia</taxon>
        <taxon>Euthyneura</taxon>
        <taxon>Panpulmonata</taxon>
        <taxon>Hygrophila</taxon>
        <taxon>Lymnaeoidea</taxon>
        <taxon>Lymnaeidae</taxon>
        <taxon>Lymnaea</taxon>
    </lineage>
</organism>
<keyword evidence="3" id="KW-1185">Reference proteome</keyword>
<evidence type="ECO:0000313" key="3">
    <source>
        <dbReference type="Proteomes" id="UP001497497"/>
    </source>
</evidence>